<keyword evidence="1" id="KW-0472">Membrane</keyword>
<dbReference type="AlphaFoldDB" id="A0AAE3GPE5"/>
<feature type="transmembrane region" description="Helical" evidence="1">
    <location>
        <begin position="56"/>
        <end position="78"/>
    </location>
</feature>
<keyword evidence="1" id="KW-0812">Transmembrane</keyword>
<feature type="transmembrane region" description="Helical" evidence="1">
    <location>
        <begin position="6"/>
        <end position="35"/>
    </location>
</feature>
<organism evidence="2 3">
    <name type="scientific">Limnofasciculus baicalensis BBK-W-15</name>
    <dbReference type="NCBI Taxonomy" id="2699891"/>
    <lineage>
        <taxon>Bacteria</taxon>
        <taxon>Bacillati</taxon>
        <taxon>Cyanobacteriota</taxon>
        <taxon>Cyanophyceae</taxon>
        <taxon>Coleofasciculales</taxon>
        <taxon>Coleofasciculaceae</taxon>
        <taxon>Limnofasciculus</taxon>
        <taxon>Limnofasciculus baicalensis</taxon>
    </lineage>
</organism>
<keyword evidence="3" id="KW-1185">Reference proteome</keyword>
<sequence>VVCCLLFVVCCLLFVVCCCLFVVCCLLFVVCCLLQDLRSDAIHSVDGAKALHNAPYRWRICVSPVLFVVGCLPLLVYYPVNNQ</sequence>
<comment type="caution">
    <text evidence="2">The sequence shown here is derived from an EMBL/GenBank/DDBJ whole genome shotgun (WGS) entry which is preliminary data.</text>
</comment>
<feature type="non-terminal residue" evidence="2">
    <location>
        <position position="1"/>
    </location>
</feature>
<evidence type="ECO:0000313" key="3">
    <source>
        <dbReference type="Proteomes" id="UP001204953"/>
    </source>
</evidence>
<proteinExistence type="predicted"/>
<keyword evidence="1" id="KW-1133">Transmembrane helix</keyword>
<dbReference type="Proteomes" id="UP001204953">
    <property type="component" value="Unassembled WGS sequence"/>
</dbReference>
<gene>
    <name evidence="2" type="ORF">NJ959_07350</name>
</gene>
<dbReference type="RefSeq" id="WP_254011089.1">
    <property type="nucleotide sequence ID" value="NZ_JAMZMM010000048.1"/>
</dbReference>
<dbReference type="EMBL" id="JAMZMM010000048">
    <property type="protein sequence ID" value="MCP2728290.1"/>
    <property type="molecule type" value="Genomic_DNA"/>
</dbReference>
<evidence type="ECO:0000256" key="1">
    <source>
        <dbReference type="SAM" id="Phobius"/>
    </source>
</evidence>
<reference evidence="2" key="1">
    <citation type="submission" date="2022-06" db="EMBL/GenBank/DDBJ databases">
        <title>New cyanobacteria of genus Symplocastrum in benthos of Lake Baikal.</title>
        <authorList>
            <person name="Sorokovikova E."/>
            <person name="Tikhonova I."/>
            <person name="Krasnopeev A."/>
            <person name="Evseev P."/>
            <person name="Gladkikh A."/>
            <person name="Belykh O."/>
        </authorList>
    </citation>
    <scope>NUCLEOTIDE SEQUENCE</scope>
    <source>
        <strain evidence="2">BBK-W-15</strain>
    </source>
</reference>
<name>A0AAE3GPE5_9CYAN</name>
<protein>
    <submittedName>
        <fullName evidence="2">Uncharacterized protein</fullName>
    </submittedName>
</protein>
<evidence type="ECO:0000313" key="2">
    <source>
        <dbReference type="EMBL" id="MCP2728290.1"/>
    </source>
</evidence>
<accession>A0AAE3GPE5</accession>